<sequence>MTSKFWLWMILSFILACATTAEQNTSVYNESDSTNLLEKVECACEKVKRCFHVGWEETLPFVNGLSINFVPAKRLKFLNKCTSEKIQTYCFKDKDDSIRGYIEPTDFREEFAELMFYENMAECFTREGWNVTSPIVKKIRFECAKELMKYNIQVIFKNFKPRNIIRQWNLAKAKKAYFKRYNEEFVETEISIESRAYSNMFNAFTIFWFVVVSFLL</sequence>
<feature type="chain" id="PRO_5036688680" evidence="1">
    <location>
        <begin position="22"/>
        <end position="216"/>
    </location>
</feature>
<organism evidence="2 3">
    <name type="scientific">Panagrolaimus davidi</name>
    <dbReference type="NCBI Taxonomy" id="227884"/>
    <lineage>
        <taxon>Eukaryota</taxon>
        <taxon>Metazoa</taxon>
        <taxon>Ecdysozoa</taxon>
        <taxon>Nematoda</taxon>
        <taxon>Chromadorea</taxon>
        <taxon>Rhabditida</taxon>
        <taxon>Tylenchina</taxon>
        <taxon>Panagrolaimomorpha</taxon>
        <taxon>Panagrolaimoidea</taxon>
        <taxon>Panagrolaimidae</taxon>
        <taxon>Panagrolaimus</taxon>
    </lineage>
</organism>
<keyword evidence="1" id="KW-0732">Signal</keyword>
<protein>
    <submittedName>
        <fullName evidence="3">Uncharacterized protein</fullName>
    </submittedName>
</protein>
<feature type="signal peptide" evidence="1">
    <location>
        <begin position="1"/>
        <end position="21"/>
    </location>
</feature>
<proteinExistence type="predicted"/>
<evidence type="ECO:0000256" key="1">
    <source>
        <dbReference type="SAM" id="SignalP"/>
    </source>
</evidence>
<evidence type="ECO:0000313" key="2">
    <source>
        <dbReference type="Proteomes" id="UP000887578"/>
    </source>
</evidence>
<dbReference type="Proteomes" id="UP000887578">
    <property type="component" value="Unplaced"/>
</dbReference>
<keyword evidence="2" id="KW-1185">Reference proteome</keyword>
<dbReference type="WBParaSite" id="PDA_v2.g27138.t1">
    <property type="protein sequence ID" value="PDA_v2.g27138.t1"/>
    <property type="gene ID" value="PDA_v2.g27138"/>
</dbReference>
<dbReference type="AlphaFoldDB" id="A0A914QIK1"/>
<accession>A0A914QIK1</accession>
<name>A0A914QIK1_9BILA</name>
<dbReference type="PROSITE" id="PS51257">
    <property type="entry name" value="PROKAR_LIPOPROTEIN"/>
    <property type="match status" value="1"/>
</dbReference>
<reference evidence="3" key="1">
    <citation type="submission" date="2022-11" db="UniProtKB">
        <authorList>
            <consortium name="WormBaseParasite"/>
        </authorList>
    </citation>
    <scope>IDENTIFICATION</scope>
</reference>
<evidence type="ECO:0000313" key="3">
    <source>
        <dbReference type="WBParaSite" id="PDA_v2.g27138.t1"/>
    </source>
</evidence>